<evidence type="ECO:0000256" key="1">
    <source>
        <dbReference type="SAM" id="Phobius"/>
    </source>
</evidence>
<dbReference type="EMBL" id="HACA01013455">
    <property type="protein sequence ID" value="CDW30816.1"/>
    <property type="molecule type" value="Transcribed_RNA"/>
</dbReference>
<sequence>MIEGLLPQIVLELIDYCFIIIYLITIFLFSFSPSLSCGKIISGTNLGGKLPAAKKGAAKLLRTKLYNKFLPLDLDGEFMLSFISRNIPLTTKYF</sequence>
<accession>A0A0K2TZK1</accession>
<keyword evidence="1" id="KW-0812">Transmembrane</keyword>
<dbReference type="AlphaFoldDB" id="A0A0K2TZK1"/>
<organism evidence="2">
    <name type="scientific">Lepeophtheirus salmonis</name>
    <name type="common">Salmon louse</name>
    <name type="synonym">Caligus salmonis</name>
    <dbReference type="NCBI Taxonomy" id="72036"/>
    <lineage>
        <taxon>Eukaryota</taxon>
        <taxon>Metazoa</taxon>
        <taxon>Ecdysozoa</taxon>
        <taxon>Arthropoda</taxon>
        <taxon>Crustacea</taxon>
        <taxon>Multicrustacea</taxon>
        <taxon>Hexanauplia</taxon>
        <taxon>Copepoda</taxon>
        <taxon>Siphonostomatoida</taxon>
        <taxon>Caligidae</taxon>
        <taxon>Lepeophtheirus</taxon>
    </lineage>
</organism>
<keyword evidence="1" id="KW-1133">Transmembrane helix</keyword>
<proteinExistence type="predicted"/>
<evidence type="ECO:0000313" key="2">
    <source>
        <dbReference type="EMBL" id="CDW30816.1"/>
    </source>
</evidence>
<feature type="transmembrane region" description="Helical" evidence="1">
    <location>
        <begin position="13"/>
        <end position="31"/>
    </location>
</feature>
<keyword evidence="1" id="KW-0472">Membrane</keyword>
<protein>
    <submittedName>
        <fullName evidence="2">Uncharacterized protein</fullName>
    </submittedName>
</protein>
<name>A0A0K2TZK1_LEPSM</name>
<reference evidence="2" key="1">
    <citation type="submission" date="2014-05" db="EMBL/GenBank/DDBJ databases">
        <authorList>
            <person name="Chronopoulou M."/>
        </authorList>
    </citation>
    <scope>NUCLEOTIDE SEQUENCE</scope>
    <source>
        <tissue evidence="2">Whole organism</tissue>
    </source>
</reference>